<gene>
    <name evidence="4" type="primary">N6AMT1_6</name>
    <name evidence="4" type="ORF">FOZ62_022189</name>
</gene>
<dbReference type="GO" id="GO:0008168">
    <property type="term" value="F:methyltransferase activity"/>
    <property type="evidence" value="ECO:0007669"/>
    <property type="project" value="UniProtKB-KW"/>
</dbReference>
<dbReference type="GO" id="GO:0005524">
    <property type="term" value="F:ATP binding"/>
    <property type="evidence" value="ECO:0007669"/>
    <property type="project" value="UniProtKB-KW"/>
</dbReference>
<dbReference type="Gene3D" id="1.10.510.10">
    <property type="entry name" value="Transferase(Phosphotransferase) domain 1"/>
    <property type="match status" value="1"/>
</dbReference>
<evidence type="ECO:0000256" key="1">
    <source>
        <dbReference type="ARBA" id="ARBA00022741"/>
    </source>
</evidence>
<name>A0A7J6RCY7_PEROL</name>
<dbReference type="GO" id="GO:0004672">
    <property type="term" value="F:protein kinase activity"/>
    <property type="evidence" value="ECO:0007669"/>
    <property type="project" value="InterPro"/>
</dbReference>
<keyword evidence="4" id="KW-0489">Methyltransferase</keyword>
<keyword evidence="2" id="KW-0067">ATP-binding</keyword>
<dbReference type="PROSITE" id="PS50011">
    <property type="entry name" value="PROTEIN_KINASE_DOM"/>
    <property type="match status" value="1"/>
</dbReference>
<dbReference type="SUPFAM" id="SSF56112">
    <property type="entry name" value="Protein kinase-like (PK-like)"/>
    <property type="match status" value="1"/>
</dbReference>
<dbReference type="InterPro" id="IPR050117">
    <property type="entry name" value="MAPK"/>
</dbReference>
<dbReference type="EMBL" id="JABANM010023160">
    <property type="protein sequence ID" value="KAF4718357.1"/>
    <property type="molecule type" value="Genomic_DNA"/>
</dbReference>
<protein>
    <submittedName>
        <fullName evidence="4">HemK methyltransferase member 2</fullName>
    </submittedName>
</protein>
<dbReference type="Proteomes" id="UP000574390">
    <property type="component" value="Unassembled WGS sequence"/>
</dbReference>
<organism evidence="4 5">
    <name type="scientific">Perkinsus olseni</name>
    <name type="common">Perkinsus atlanticus</name>
    <dbReference type="NCBI Taxonomy" id="32597"/>
    <lineage>
        <taxon>Eukaryota</taxon>
        <taxon>Sar</taxon>
        <taxon>Alveolata</taxon>
        <taxon>Perkinsozoa</taxon>
        <taxon>Perkinsea</taxon>
        <taxon>Perkinsida</taxon>
        <taxon>Perkinsidae</taxon>
        <taxon>Perkinsus</taxon>
    </lineage>
</organism>
<evidence type="ECO:0000259" key="3">
    <source>
        <dbReference type="PROSITE" id="PS50011"/>
    </source>
</evidence>
<reference evidence="4 5" key="1">
    <citation type="submission" date="2020-04" db="EMBL/GenBank/DDBJ databases">
        <title>Perkinsus olseni comparative genomics.</title>
        <authorList>
            <person name="Bogema D.R."/>
        </authorList>
    </citation>
    <scope>NUCLEOTIDE SEQUENCE [LARGE SCALE GENOMIC DNA]</scope>
    <source>
        <strain evidence="4">ATCC PRA-205</strain>
    </source>
</reference>
<dbReference type="SUPFAM" id="SSF48439">
    <property type="entry name" value="Protein prenylyltransferase"/>
    <property type="match status" value="1"/>
</dbReference>
<evidence type="ECO:0000313" key="5">
    <source>
        <dbReference type="Proteomes" id="UP000574390"/>
    </source>
</evidence>
<keyword evidence="1" id="KW-0547">Nucleotide-binding</keyword>
<sequence length="1197" mass="129528">MAELYTGRPLFPGSSESDEIYKICTVIGTPTSEMWPEGCRLASQIGYRFPQCASAAMTDLVPPASDEGMNFMLAVLAWDPSRRLTARQCLSHPFFADHTAALQRQIATAIASMPSTVLPVAPNSHGPLVERYSSGGGEGVVSEFVMLPALDEGRLQWMVDTLWAALTRPQGVEEFVILPVVNDYLIGGVDETDKGLLCSEGHIALSMKVLLPLHRYCRRGLVTAVATMRERYAVVAALTFPDCSDAWSHLATEISQSGAPLLLSVTRLTLLAHPKAGGDAWSFRESVLHTMPVDQWDIPAELNLIEAVAMKHDFAYYPWSHFGWFIRQLPAGDYPRIESFLRRMLRQTPRHSAPGHYAAEYFAVLRGLDGLPLVRKVWSMLADEHIRVYEGAAEACCSVVLRVAKASGRGSLGGVVREKMSSVGQLEEAPARVPDRRDCTPGVLIRCGDAIAEAVVVDLADNNCELFASLVLQLSIYPGTGEMAELHCGRCWDPSARKYQSGIDECEQRFHKGVLKPLTDGTARVCSIGHTALHHAKTIAAAKGEIFNHSMRLVVPLYHLAAAASALPSSSRLRSIQAEGSSLLQRLLSSSPDAPLTRELPEAKADCHANVTEAQLLTMIENFAAEIVEPLLPRPLDMHNLASMSPRIRQATLAGITQEAIARARWAFSVAGLASLALSSPETLRLLSPMEAGDPSSTAASLGFLGRGGVTHPQKLCPMVCGPDVSGDKRVMESRCSTNRLLYRALGGTGANRTDGVREIDSFCDTYCEVPTQSLYVAGTTSVISETEFGPSSIPDGHDGSFPAATFLDPRYLPCVSRSCRATCYISPQSGACVPRAIEGGEGYGILLEFCSSCNSQTQCSDALQSTPALPVKYTSKCDWSLDSCSSLCRASLKHNPVYWALPNTVWDVYTGQNEAVQEVQPCCLSEEALQQSGLGGKLDADRERLGPLLCEAVAASVGEDRAAFRPCDKPYISEDTVHLFPPAPGQEIEGLMKLYTGMGRRGANPDINSISADIQRVAVSGKESIELVVHIWNARNAECWRAVLLLYRPPAGKARESAAVLDGVQSPSYDVDKLDQLLVCDEELYGDGPKLVTTDGGLSLEGRITASSASHPESRSGVHSNWRLYTIEATVPSAEVVSSGLGSDKEPYRLMLCFGPAQRYMLSTMDMAESGLPPVAVGILEVDVLGRNRISGRRDT</sequence>
<proteinExistence type="predicted"/>
<dbReference type="PANTHER" id="PTHR24055">
    <property type="entry name" value="MITOGEN-ACTIVATED PROTEIN KINASE"/>
    <property type="match status" value="1"/>
</dbReference>
<evidence type="ECO:0000256" key="2">
    <source>
        <dbReference type="ARBA" id="ARBA00022840"/>
    </source>
</evidence>
<dbReference type="InterPro" id="IPR000719">
    <property type="entry name" value="Prot_kinase_dom"/>
</dbReference>
<evidence type="ECO:0000313" key="4">
    <source>
        <dbReference type="EMBL" id="KAF4718357.1"/>
    </source>
</evidence>
<dbReference type="InterPro" id="IPR011009">
    <property type="entry name" value="Kinase-like_dom_sf"/>
</dbReference>
<dbReference type="AlphaFoldDB" id="A0A7J6RCY7"/>
<feature type="domain" description="Protein kinase" evidence="3">
    <location>
        <begin position="1"/>
        <end position="95"/>
    </location>
</feature>
<accession>A0A7J6RCY7</accession>
<comment type="caution">
    <text evidence="4">The sequence shown here is derived from an EMBL/GenBank/DDBJ whole genome shotgun (WGS) entry which is preliminary data.</text>
</comment>
<keyword evidence="4" id="KW-0808">Transferase</keyword>
<dbReference type="GO" id="GO:0032259">
    <property type="term" value="P:methylation"/>
    <property type="evidence" value="ECO:0007669"/>
    <property type="project" value="UniProtKB-KW"/>
</dbReference>